<dbReference type="CDD" id="cd02874">
    <property type="entry name" value="GH18_CFLE_spore_hydrolase"/>
    <property type="match status" value="1"/>
</dbReference>
<dbReference type="CDD" id="cd00118">
    <property type="entry name" value="LysM"/>
    <property type="match status" value="1"/>
</dbReference>
<dbReference type="SUPFAM" id="SSF51445">
    <property type="entry name" value="(Trans)glycosidases"/>
    <property type="match status" value="1"/>
</dbReference>
<dbReference type="Pfam" id="PF08239">
    <property type="entry name" value="SH3_3"/>
    <property type="match status" value="1"/>
</dbReference>
<feature type="domain" description="SH3b" evidence="3">
    <location>
        <begin position="50"/>
        <end position="113"/>
    </location>
</feature>
<feature type="domain" description="LysM" evidence="4">
    <location>
        <begin position="4"/>
        <end position="47"/>
    </location>
</feature>
<dbReference type="PROSITE" id="PS51910">
    <property type="entry name" value="GH18_2"/>
    <property type="match status" value="1"/>
</dbReference>
<dbReference type="Gene3D" id="2.30.30.40">
    <property type="entry name" value="SH3 Domains"/>
    <property type="match status" value="1"/>
</dbReference>
<comment type="caution">
    <text evidence="6">The sequence shown here is derived from an EMBL/GenBank/DDBJ whole genome shotgun (WGS) entry which is preliminary data.</text>
</comment>
<dbReference type="EMBL" id="BDUF01000076">
    <property type="protein sequence ID" value="GAX91038.1"/>
    <property type="molecule type" value="Genomic_DNA"/>
</dbReference>
<evidence type="ECO:0000256" key="2">
    <source>
        <dbReference type="ARBA" id="ARBA00023295"/>
    </source>
</evidence>
<name>A0A292YM84_9BACL</name>
<dbReference type="InterPro" id="IPR041704">
    <property type="entry name" value="CFLE_GH18"/>
</dbReference>
<dbReference type="Proteomes" id="UP000217785">
    <property type="component" value="Unassembled WGS sequence"/>
</dbReference>
<keyword evidence="7" id="KW-1185">Reference proteome</keyword>
<dbReference type="InterPro" id="IPR011583">
    <property type="entry name" value="Chitinase_II/V-like_cat"/>
</dbReference>
<dbReference type="GO" id="GO:0008061">
    <property type="term" value="F:chitin binding"/>
    <property type="evidence" value="ECO:0007669"/>
    <property type="project" value="InterPro"/>
</dbReference>
<evidence type="ECO:0000313" key="7">
    <source>
        <dbReference type="Proteomes" id="UP000217785"/>
    </source>
</evidence>
<dbReference type="SMART" id="SM00636">
    <property type="entry name" value="Glyco_18"/>
    <property type="match status" value="1"/>
</dbReference>
<dbReference type="Pfam" id="PF00704">
    <property type="entry name" value="Glyco_hydro_18"/>
    <property type="match status" value="1"/>
</dbReference>
<dbReference type="Gene3D" id="3.10.50.10">
    <property type="match status" value="1"/>
</dbReference>
<evidence type="ECO:0000259" key="3">
    <source>
        <dbReference type="PROSITE" id="PS51781"/>
    </source>
</evidence>
<keyword evidence="1 6" id="KW-0378">Hydrolase</keyword>
<dbReference type="AlphaFoldDB" id="A0A292YM84"/>
<evidence type="ECO:0000259" key="5">
    <source>
        <dbReference type="PROSITE" id="PS51910"/>
    </source>
</evidence>
<dbReference type="InterPro" id="IPR001223">
    <property type="entry name" value="Glyco_hydro18_cat"/>
</dbReference>
<dbReference type="PANTHER" id="PTHR46066">
    <property type="entry name" value="CHITINASE DOMAIN-CONTAINING PROTEIN 1 FAMILY MEMBER"/>
    <property type="match status" value="1"/>
</dbReference>
<dbReference type="InterPro" id="IPR017853">
    <property type="entry name" value="GH"/>
</dbReference>
<dbReference type="Gene3D" id="3.10.350.10">
    <property type="entry name" value="LysM domain"/>
    <property type="match status" value="1"/>
</dbReference>
<proteinExistence type="predicted"/>
<protein>
    <submittedName>
        <fullName evidence="6">Glycosyl hydrolase</fullName>
    </submittedName>
</protein>
<feature type="domain" description="GH18" evidence="5">
    <location>
        <begin position="121"/>
        <end position="453"/>
    </location>
</feature>
<gene>
    <name evidence="6" type="ORF">EFBL_2698</name>
</gene>
<dbReference type="InterPro" id="IPR018392">
    <property type="entry name" value="LysM"/>
</dbReference>
<dbReference type="Pfam" id="PF01476">
    <property type="entry name" value="LysM"/>
    <property type="match status" value="1"/>
</dbReference>
<dbReference type="GO" id="GO:0016798">
    <property type="term" value="F:hydrolase activity, acting on glycosyl bonds"/>
    <property type="evidence" value="ECO:0007669"/>
    <property type="project" value="UniProtKB-KW"/>
</dbReference>
<evidence type="ECO:0000256" key="1">
    <source>
        <dbReference type="ARBA" id="ARBA00022801"/>
    </source>
</evidence>
<dbReference type="OrthoDB" id="9775889at2"/>
<accession>A0A292YM84</accession>
<dbReference type="PROSITE" id="PS51781">
    <property type="entry name" value="SH3B"/>
    <property type="match status" value="1"/>
</dbReference>
<dbReference type="PROSITE" id="PS51782">
    <property type="entry name" value="LYSM"/>
    <property type="match status" value="1"/>
</dbReference>
<dbReference type="SMART" id="SM00257">
    <property type="entry name" value="LysM"/>
    <property type="match status" value="1"/>
</dbReference>
<dbReference type="InterPro" id="IPR036779">
    <property type="entry name" value="LysM_dom_sf"/>
</dbReference>
<sequence length="457" mass="52066">MPDPIYVVRAGDSLYEIARRFNTTVEAIQILNRLPTTALSVGQRLRIPVYTEVIVNVDVANVRSYASTRARVMAQMDRGARLPVVGSQGEWVQVRLYNGRNGWITRRLVTMVPHGGERPVLEILGFYTEEEGPGLPSSYQDFVQHTAQISDIGLFHFRIDRENPTRAEKFFTFTDEYMRDLVRFGHRHNIKMLPVVHNLLYERGQQGVNKQVIHGMLATATTRRRFINSLLGLIQTYGFDGIHIDFEDVNYEDRFLLSAFYRELGRELRNRGYYFAVSTPSRTSDQPTNPFSAPFDYAVIGEAANEFVAMLYNEHGWPGSGPGPVVSIGWMERVIRYALTKMPASKITAAVSVFGFDFNLTTGKNTYVTYSMAMNLARRYGQEVIFDQATQTPMFRYTDAAGNKHEVWFENAASIRAKLNLANRLGIRGLALWRLGMEDPAVWRMLATEFVVRKSVI</sequence>
<evidence type="ECO:0000259" key="4">
    <source>
        <dbReference type="PROSITE" id="PS51782"/>
    </source>
</evidence>
<dbReference type="RefSeq" id="WP_096182765.1">
    <property type="nucleotide sequence ID" value="NZ_BDUF01000076.1"/>
</dbReference>
<dbReference type="PANTHER" id="PTHR46066:SF2">
    <property type="entry name" value="CHITINASE DOMAIN-CONTAINING PROTEIN 1"/>
    <property type="match status" value="1"/>
</dbReference>
<dbReference type="InterPro" id="IPR029070">
    <property type="entry name" value="Chitinase_insertion_sf"/>
</dbReference>
<dbReference type="SUPFAM" id="SSF54106">
    <property type="entry name" value="LysM domain"/>
    <property type="match status" value="1"/>
</dbReference>
<organism evidence="6 7">
    <name type="scientific">Effusibacillus lacus</name>
    <dbReference type="NCBI Taxonomy" id="1348429"/>
    <lineage>
        <taxon>Bacteria</taxon>
        <taxon>Bacillati</taxon>
        <taxon>Bacillota</taxon>
        <taxon>Bacilli</taxon>
        <taxon>Bacillales</taxon>
        <taxon>Alicyclobacillaceae</taxon>
        <taxon>Effusibacillus</taxon>
    </lineage>
</organism>
<dbReference type="Gene3D" id="3.20.20.80">
    <property type="entry name" value="Glycosidases"/>
    <property type="match status" value="1"/>
</dbReference>
<dbReference type="SMART" id="SM00287">
    <property type="entry name" value="SH3b"/>
    <property type="match status" value="1"/>
</dbReference>
<evidence type="ECO:0000313" key="6">
    <source>
        <dbReference type="EMBL" id="GAX91038.1"/>
    </source>
</evidence>
<dbReference type="GO" id="GO:0005975">
    <property type="term" value="P:carbohydrate metabolic process"/>
    <property type="evidence" value="ECO:0007669"/>
    <property type="project" value="InterPro"/>
</dbReference>
<dbReference type="InterPro" id="IPR003646">
    <property type="entry name" value="SH3-like_bac-type"/>
</dbReference>
<reference evidence="7" key="1">
    <citation type="submission" date="2017-07" db="EMBL/GenBank/DDBJ databases">
        <title>Draft genome sequence of Effusibacillus lacus strain skLN1.</title>
        <authorList>
            <person name="Watanabe M."/>
            <person name="Kojima H."/>
            <person name="Fukui M."/>
        </authorList>
    </citation>
    <scope>NUCLEOTIDE SEQUENCE [LARGE SCALE GENOMIC DNA]</scope>
    <source>
        <strain evidence="7">skLN1</strain>
    </source>
</reference>
<keyword evidence="2" id="KW-0326">Glycosidase</keyword>